<evidence type="ECO:0000313" key="2">
    <source>
        <dbReference type="EMBL" id="GEN99366.1"/>
    </source>
</evidence>
<dbReference type="RefSeq" id="WP_147158733.1">
    <property type="nucleotide sequence ID" value="NZ_BJYR01000008.1"/>
</dbReference>
<accession>A0A512AI56</accession>
<keyword evidence="3" id="KW-1185">Reference proteome</keyword>
<dbReference type="OrthoDB" id="7507968at2"/>
<dbReference type="EMBL" id="BJYR01000008">
    <property type="protein sequence ID" value="GEN99366.1"/>
    <property type="molecule type" value="Genomic_DNA"/>
</dbReference>
<dbReference type="AlphaFoldDB" id="A0A512AI56"/>
<keyword evidence="1" id="KW-0732">Signal</keyword>
<dbReference type="PROSITE" id="PS51257">
    <property type="entry name" value="PROKAR_LIPOPROTEIN"/>
    <property type="match status" value="1"/>
</dbReference>
<name>A0A512AI56_9SPHN</name>
<sequence>MALLSIRIGAPLAALLALSACNADRSRFPSLSIRPAERTYTTGQQAAPAPTPSEVASADLADRVAALRKKVVASHARFTAQHASATTLINAAKGTAPGTEAWSRAAIALAGLTSARGEGLVALSDLDHLLIAATETAAIGPDADLKVVAPAHRAAADLLAEEDRTIADLGDRLGG</sequence>
<comment type="caution">
    <text evidence="2">The sequence shown here is derived from an EMBL/GenBank/DDBJ whole genome shotgun (WGS) entry which is preliminary data.</text>
</comment>
<organism evidence="2 3">
    <name type="scientific">Novosphingobium sediminis</name>
    <dbReference type="NCBI Taxonomy" id="707214"/>
    <lineage>
        <taxon>Bacteria</taxon>
        <taxon>Pseudomonadati</taxon>
        <taxon>Pseudomonadota</taxon>
        <taxon>Alphaproteobacteria</taxon>
        <taxon>Sphingomonadales</taxon>
        <taxon>Sphingomonadaceae</taxon>
        <taxon>Novosphingobium</taxon>
    </lineage>
</organism>
<evidence type="ECO:0008006" key="4">
    <source>
        <dbReference type="Google" id="ProtNLM"/>
    </source>
</evidence>
<evidence type="ECO:0000256" key="1">
    <source>
        <dbReference type="SAM" id="SignalP"/>
    </source>
</evidence>
<protein>
    <recommendedName>
        <fullName evidence="4">Lipoprotein</fullName>
    </recommendedName>
</protein>
<proteinExistence type="predicted"/>
<gene>
    <name evidence="2" type="ORF">NSE01_11990</name>
</gene>
<dbReference type="Proteomes" id="UP000321464">
    <property type="component" value="Unassembled WGS sequence"/>
</dbReference>
<feature type="signal peptide" evidence="1">
    <location>
        <begin position="1"/>
        <end position="23"/>
    </location>
</feature>
<feature type="chain" id="PRO_5021904294" description="Lipoprotein" evidence="1">
    <location>
        <begin position="24"/>
        <end position="175"/>
    </location>
</feature>
<evidence type="ECO:0000313" key="3">
    <source>
        <dbReference type="Proteomes" id="UP000321464"/>
    </source>
</evidence>
<reference evidence="2 3" key="1">
    <citation type="submission" date="2019-07" db="EMBL/GenBank/DDBJ databases">
        <title>Whole genome shotgun sequence of Novosphingobium sediminis NBRC 106119.</title>
        <authorList>
            <person name="Hosoyama A."/>
            <person name="Uohara A."/>
            <person name="Ohji S."/>
            <person name="Ichikawa N."/>
        </authorList>
    </citation>
    <scope>NUCLEOTIDE SEQUENCE [LARGE SCALE GENOMIC DNA]</scope>
    <source>
        <strain evidence="2 3">NBRC 106119</strain>
    </source>
</reference>